<reference evidence="4 5" key="1">
    <citation type="submission" date="2019-08" db="EMBL/GenBank/DDBJ databases">
        <authorList>
            <person name="Herpell B J."/>
        </authorList>
    </citation>
    <scope>NUCLEOTIDE SEQUENCE [LARGE SCALE GENOMIC DNA]</scope>
    <source>
        <strain evidence="5">Msb3</strain>
    </source>
</reference>
<gene>
    <name evidence="4" type="ORF">PDMSB3_1290</name>
</gene>
<dbReference type="Pfam" id="PF13538">
    <property type="entry name" value="UvrD_C_2"/>
    <property type="match status" value="1"/>
</dbReference>
<accession>A0A5Q4ZK59</accession>
<feature type="region of interest" description="Disordered" evidence="1">
    <location>
        <begin position="1"/>
        <end position="22"/>
    </location>
</feature>
<dbReference type="SUPFAM" id="SSF52540">
    <property type="entry name" value="P-loop containing nucleoside triphosphate hydrolases"/>
    <property type="match status" value="1"/>
</dbReference>
<dbReference type="AlphaFoldDB" id="A0A5Q4ZK59"/>
<sequence length="618" mass="67872">MRVMLRAAGRQPAAPGMPGGMSESAAATGVRQLCALRTMSPSEYDEARMARIVPDDWKSLAATGAAARERETLALLEEALPEGYTVYHGVHWTRLNQNFSVFGEADFVIVSPAGRVMIVEQKTGFLRETPKGLVKVYLQTERNVAIALAHTVESLHRRFTAAFGAGTYFIEELLYCPDHVVKDTAIAGVSPARIVDATRKDRLAAIIREALPADEPRLASAPKIHHFFADELALTPDASALLGQAGTLVTRLAGGLATWARRLEFSPFRLRVIGTAGSGKTQLAVQVMKDAVARGQQPLYVCFNRPLADHIARVAPPEAKVANYHQLCDWIARDAGREPDFQAGGVSPNGTSLAAFDQLETIFAETPIGPRWQFDVLIVDEGQDFQQPWVTALERLLRPGAAWWWLEDPLQNLYMREPVALPGWTTLTETTNYRSPRDILDYVRDVVGAPVPVAAAIASGSPFDGSDISLSVYDEASAAEGSIEATKRAITQALSLGFRKQDIVVLSFRGREGSAMTALDHLGPHRLRSFTGKYDMFGNPEYREGDVLFESIYRFKGQAAPCVIFTEVDFETFDERIARKLFVGATRATMKLIVVASQRAARHLHLRGGKEIREAKEA</sequence>
<dbReference type="InterPro" id="IPR027417">
    <property type="entry name" value="P-loop_NTPase"/>
</dbReference>
<evidence type="ECO:0000313" key="4">
    <source>
        <dbReference type="EMBL" id="VVD32581.1"/>
    </source>
</evidence>
<dbReference type="KEGG" id="pdio:PDMSB3_1290.1"/>
<dbReference type="Proteomes" id="UP000325811">
    <property type="component" value="Chromosome II"/>
</dbReference>
<name>A0A5Q4ZK59_9BURK</name>
<keyword evidence="5" id="KW-1185">Reference proteome</keyword>
<proteinExistence type="predicted"/>
<dbReference type="EMBL" id="LR699554">
    <property type="protein sequence ID" value="VVD32581.1"/>
    <property type="molecule type" value="Genomic_DNA"/>
</dbReference>
<feature type="domain" description="UvrD-like helicase C-terminal" evidence="3">
    <location>
        <begin position="549"/>
        <end position="595"/>
    </location>
</feature>
<dbReference type="Pfam" id="PF08378">
    <property type="entry name" value="NERD"/>
    <property type="match status" value="1"/>
</dbReference>
<dbReference type="InterPro" id="IPR027785">
    <property type="entry name" value="UvrD-like_helicase_C"/>
</dbReference>
<dbReference type="Gene3D" id="3.40.50.300">
    <property type="entry name" value="P-loop containing nucleotide triphosphate hydrolases"/>
    <property type="match status" value="2"/>
</dbReference>
<protein>
    <submittedName>
        <fullName evidence="4">Nuclease-like protein</fullName>
    </submittedName>
</protein>
<feature type="domain" description="NERD" evidence="2">
    <location>
        <begin position="66"/>
        <end position="129"/>
    </location>
</feature>
<evidence type="ECO:0000256" key="1">
    <source>
        <dbReference type="SAM" id="MobiDB-lite"/>
    </source>
</evidence>
<evidence type="ECO:0000259" key="2">
    <source>
        <dbReference type="Pfam" id="PF08378"/>
    </source>
</evidence>
<organism evidence="4 5">
    <name type="scientific">Paraburkholderia dioscoreae</name>
    <dbReference type="NCBI Taxonomy" id="2604047"/>
    <lineage>
        <taxon>Bacteria</taxon>
        <taxon>Pseudomonadati</taxon>
        <taxon>Pseudomonadota</taxon>
        <taxon>Betaproteobacteria</taxon>
        <taxon>Burkholderiales</taxon>
        <taxon>Burkholderiaceae</taxon>
        <taxon>Paraburkholderia</taxon>
    </lineage>
</organism>
<evidence type="ECO:0000259" key="3">
    <source>
        <dbReference type="Pfam" id="PF13538"/>
    </source>
</evidence>
<evidence type="ECO:0000313" key="5">
    <source>
        <dbReference type="Proteomes" id="UP000325811"/>
    </source>
</evidence>
<dbReference type="InterPro" id="IPR011528">
    <property type="entry name" value="NERD"/>
</dbReference>